<dbReference type="AlphaFoldDB" id="A0AAV1CVI6"/>
<dbReference type="EMBL" id="OX459120">
    <property type="protein sequence ID" value="CAI9099671.1"/>
    <property type="molecule type" value="Genomic_DNA"/>
</dbReference>
<evidence type="ECO:0000313" key="4">
    <source>
        <dbReference type="Proteomes" id="UP001161247"/>
    </source>
</evidence>
<organism evidence="3 4">
    <name type="scientific">Oldenlandia corymbosa var. corymbosa</name>
    <dbReference type="NCBI Taxonomy" id="529605"/>
    <lineage>
        <taxon>Eukaryota</taxon>
        <taxon>Viridiplantae</taxon>
        <taxon>Streptophyta</taxon>
        <taxon>Embryophyta</taxon>
        <taxon>Tracheophyta</taxon>
        <taxon>Spermatophyta</taxon>
        <taxon>Magnoliopsida</taxon>
        <taxon>eudicotyledons</taxon>
        <taxon>Gunneridae</taxon>
        <taxon>Pentapetalae</taxon>
        <taxon>asterids</taxon>
        <taxon>lamiids</taxon>
        <taxon>Gentianales</taxon>
        <taxon>Rubiaceae</taxon>
        <taxon>Rubioideae</taxon>
        <taxon>Spermacoceae</taxon>
        <taxon>Hedyotis-Oldenlandia complex</taxon>
        <taxon>Oldenlandia</taxon>
    </lineage>
</organism>
<name>A0AAV1CVI6_OLDCO</name>
<evidence type="ECO:0000259" key="2">
    <source>
        <dbReference type="Pfam" id="PF14111"/>
    </source>
</evidence>
<sequence>MAGAQGSPVRQELSKSFSSIFKKPNDVSIRKDSLIKEISFVNGTPTLEFEDDEFEKLIAPHRLCLVGKFSYGRPKMKEMHDEFKKIGFNGGYTLGLMKPWYVLVRFEQEDDYQCCWIRMFWNIGGFSMRILKWTPSFHFKEDPPVVPVWVSLYDLPIEYMHLEVIYSMATALGQPLKVDTLTLNMTRPFVARFCIEINLTKDLPKSVRVGKKGCKHEQLLTFVHIPSYCVKCSKIGHKDPECRIGKPLQRRKDVEPIVVKKKGIKLAPSKPKWSFQGGSGKLGLDVEILNLNLLICKGIEPEVMESSVPSSRPAETLDACALEAKVAETLGSELVPQSMINPNPPQTGNMFSVRQGLDEGDNELPLEKDKSASSAVSSNILPATVTTNRFAALEIIEEVVNEVVSVEREEYVKDMYVENPPTQHEIQNDNEIAGDSHEVLMLENLSPLESGKCLDDGDIGKVSKPMEMEDVDRGVWSDGDADNVHVTGSVQGEGYVHKKHGQKLKEEKEKMQEM</sequence>
<evidence type="ECO:0000313" key="3">
    <source>
        <dbReference type="EMBL" id="CAI9099671.1"/>
    </source>
</evidence>
<dbReference type="InterPro" id="IPR025558">
    <property type="entry name" value="DUF4283"/>
</dbReference>
<gene>
    <name evidence="3" type="ORF">OLC1_LOCUS9641</name>
</gene>
<proteinExistence type="predicted"/>
<feature type="compositionally biased region" description="Basic and acidic residues" evidence="1">
    <location>
        <begin position="503"/>
        <end position="514"/>
    </location>
</feature>
<dbReference type="Pfam" id="PF14111">
    <property type="entry name" value="DUF4283"/>
    <property type="match status" value="1"/>
</dbReference>
<evidence type="ECO:0000256" key="1">
    <source>
        <dbReference type="SAM" id="MobiDB-lite"/>
    </source>
</evidence>
<protein>
    <submittedName>
        <fullName evidence="3">OLC1v1036527C1</fullName>
    </submittedName>
</protein>
<dbReference type="PANTHER" id="PTHR31286:SF180">
    <property type="entry name" value="OS10G0362600 PROTEIN"/>
    <property type="match status" value="1"/>
</dbReference>
<dbReference type="Proteomes" id="UP001161247">
    <property type="component" value="Chromosome 3"/>
</dbReference>
<dbReference type="InterPro" id="IPR040256">
    <property type="entry name" value="At4g02000-like"/>
</dbReference>
<keyword evidence="4" id="KW-1185">Reference proteome</keyword>
<accession>A0AAV1CVI6</accession>
<feature type="region of interest" description="Disordered" evidence="1">
    <location>
        <begin position="474"/>
        <end position="514"/>
    </location>
</feature>
<feature type="domain" description="DUF4283" evidence="2">
    <location>
        <begin position="61"/>
        <end position="140"/>
    </location>
</feature>
<reference evidence="3" key="1">
    <citation type="submission" date="2023-03" db="EMBL/GenBank/DDBJ databases">
        <authorList>
            <person name="Julca I."/>
        </authorList>
    </citation>
    <scope>NUCLEOTIDE SEQUENCE</scope>
</reference>
<dbReference type="PANTHER" id="PTHR31286">
    <property type="entry name" value="GLYCINE-RICH CELL WALL STRUCTURAL PROTEIN 1.8-LIKE"/>
    <property type="match status" value="1"/>
</dbReference>